<dbReference type="PANTHER" id="PTHR24361:SF846">
    <property type="entry name" value="SERINE_THREONINE-PROTEIN KINASE DDB_G0291918-RELATED"/>
    <property type="match status" value="1"/>
</dbReference>
<feature type="compositionally biased region" description="Pro residues" evidence="1">
    <location>
        <begin position="328"/>
        <end position="341"/>
    </location>
</feature>
<feature type="compositionally biased region" description="Polar residues" evidence="1">
    <location>
        <begin position="476"/>
        <end position="495"/>
    </location>
</feature>
<proteinExistence type="predicted"/>
<dbReference type="PROSITE" id="PS50011">
    <property type="entry name" value="PROTEIN_KINASE_DOM"/>
    <property type="match status" value="1"/>
</dbReference>
<dbReference type="InterPro" id="IPR013087">
    <property type="entry name" value="Znf_C2H2_type"/>
</dbReference>
<evidence type="ECO:0000313" key="4">
    <source>
        <dbReference type="Proteomes" id="UP001281761"/>
    </source>
</evidence>
<protein>
    <submittedName>
        <fullName evidence="3">MAP kinase kinase kinase mkh1</fullName>
        <ecNumber evidence="3">2.7.11.25</ecNumber>
    </submittedName>
</protein>
<feature type="region of interest" description="Disordered" evidence="1">
    <location>
        <begin position="503"/>
        <end position="522"/>
    </location>
</feature>
<keyword evidence="4" id="KW-1185">Reference proteome</keyword>
<feature type="domain" description="Protein kinase" evidence="2">
    <location>
        <begin position="1"/>
        <end position="243"/>
    </location>
</feature>
<dbReference type="Pfam" id="PF00069">
    <property type="entry name" value="Pkinase"/>
    <property type="match status" value="1"/>
</dbReference>
<feature type="compositionally biased region" description="Polar residues" evidence="1">
    <location>
        <begin position="355"/>
        <end position="364"/>
    </location>
</feature>
<dbReference type="InterPro" id="IPR008271">
    <property type="entry name" value="Ser/Thr_kinase_AS"/>
</dbReference>
<dbReference type="GO" id="GO:0004709">
    <property type="term" value="F:MAP kinase kinase kinase activity"/>
    <property type="evidence" value="ECO:0007669"/>
    <property type="project" value="UniProtKB-EC"/>
</dbReference>
<dbReference type="EMBL" id="JARBJD010000148">
    <property type="protein sequence ID" value="KAK2949826.1"/>
    <property type="molecule type" value="Genomic_DNA"/>
</dbReference>
<dbReference type="PROSITE" id="PS00108">
    <property type="entry name" value="PROTEIN_KINASE_ST"/>
    <property type="match status" value="1"/>
</dbReference>
<organism evidence="3 4">
    <name type="scientific">Blattamonas nauphoetae</name>
    <dbReference type="NCBI Taxonomy" id="2049346"/>
    <lineage>
        <taxon>Eukaryota</taxon>
        <taxon>Metamonada</taxon>
        <taxon>Preaxostyla</taxon>
        <taxon>Oxymonadida</taxon>
        <taxon>Blattamonas</taxon>
    </lineage>
</organism>
<comment type="caution">
    <text evidence="3">The sequence shown here is derived from an EMBL/GenBank/DDBJ whole genome shotgun (WGS) entry which is preliminary data.</text>
</comment>
<reference evidence="3 4" key="1">
    <citation type="journal article" date="2022" name="bioRxiv">
        <title>Genomics of Preaxostyla Flagellates Illuminates Evolutionary Transitions and the Path Towards Mitochondrial Loss.</title>
        <authorList>
            <person name="Novak L.V.F."/>
            <person name="Treitli S.C."/>
            <person name="Pyrih J."/>
            <person name="Halakuc P."/>
            <person name="Pipaliya S.V."/>
            <person name="Vacek V."/>
            <person name="Brzon O."/>
            <person name="Soukal P."/>
            <person name="Eme L."/>
            <person name="Dacks J.B."/>
            <person name="Karnkowska A."/>
            <person name="Elias M."/>
            <person name="Hampl V."/>
        </authorList>
    </citation>
    <scope>NUCLEOTIDE SEQUENCE [LARGE SCALE GENOMIC DNA]</scope>
    <source>
        <strain evidence="3">NAU3</strain>
        <tissue evidence="3">Gut</tissue>
    </source>
</reference>
<dbReference type="SMART" id="SM00220">
    <property type="entry name" value="S_TKc"/>
    <property type="match status" value="1"/>
</dbReference>
<dbReference type="InterPro" id="IPR011009">
    <property type="entry name" value="Kinase-like_dom_sf"/>
</dbReference>
<dbReference type="Proteomes" id="UP001281761">
    <property type="component" value="Unassembled WGS sequence"/>
</dbReference>
<sequence>MVNLDDGMIRAAKVVDDPRLSRKEYAMAEHLRKLEITLLLTFTNLQTKQMVFIVDYADQGNLGKLLENNHEPGMPEELVRRIIFMTAHGITQLHQHNFIHRDIKPDNLLLAFDPVTQSVRIMISGYSLLRQMDNLTSGETTLDMTFCGTPRYMPHEALDGDSYTQSIDIWALGCIAYELLEGRHPFQVKGILNLRQKVGEPPPPITTKQVSPAFLDFLNQTLSVDQNRRISAIDGRLLAHPWFEGLSESNCELAWMDFYFLKTGGKGALQPLQMHVSHTQQLPESLQDTMTDRPTDETQVRNIAFTHPPSFVHTAINTPQPLSSPITHTPPPPPPPPPDHQPPYTMNRSDHLLSHPSSQSDHTLQPSFYPPQPEPYWPPNQSILHHPTLQYGEGYSSHLPQTMLNQSPSDWSQNPPNALLNPYQPQTMNESLTDMKQSRQAFHQKNTYHNTVAHNVTSTPEKLPVADQQSLLSTDLPEQSEHSTVVQTHGQTKQEQAMADMNISGSLGENKSKLGAKRFGRERKTMEERMTCVYCGLAVPISQMEAHISEKHSEEISMHLEEQRRQEQEVRRKNHQYLETKVQCPFCVMQHTRRSFATHLLFKCERNSIKLPANCPFCDRPLQTIDAYNEHVSQHRPLFDEAIEQRAGQVKCPTCTTLVSLDSFVRHAVDESQPTDKRSLFFCPLCFKLCSQTTVYDHLRHSHSDLMPLLPLHLLQPKLSVERQRPETHPHPKPQFEQQPQEPQPTNTLNAIQTKPSTIRCPFCRTADIPPSALIRHVILACNKRAVERKGDYICHLCPASHTTPLDLWEHLQFSHSDVFDRVSEDASLQHHQCICDQKVHPTSFAEHFYNDHWLNVDVNQVFCHLCHCFFDKSQFRLHLSSVHQHELQNVHGACPFCPQKVKLVEMMNHFEVCEGVNSASRNETRKLPCPFCKKSFQWSSFVSHLDYCRIRNPLIPTQDNLLKVRLNPAPVTIVGKVIDYRKNHPITAPQLDTLTPQPKLVICPFCSQGSNTTTLIGHILTECRPTKNCFVMPFYCPFCTNKPTYTSPLRQWTHFQSDHEPVFLDGVSSVLDSATYRCRWSKICAFQGTRMELFEHYRQKQSPPVMSHTLCPHCLQFVEKDKMMKHMKDKRIYKS</sequence>
<dbReference type="PANTHER" id="PTHR24361">
    <property type="entry name" value="MITOGEN-ACTIVATED KINASE KINASE KINASE"/>
    <property type="match status" value="1"/>
</dbReference>
<dbReference type="InterPro" id="IPR000719">
    <property type="entry name" value="Prot_kinase_dom"/>
</dbReference>
<dbReference type="InterPro" id="IPR053235">
    <property type="entry name" value="Ser_Thr_kinase"/>
</dbReference>
<evidence type="ECO:0000313" key="3">
    <source>
        <dbReference type="EMBL" id="KAK2949826.1"/>
    </source>
</evidence>
<dbReference type="EC" id="2.7.11.25" evidence="3"/>
<dbReference type="Gene3D" id="1.10.510.10">
    <property type="entry name" value="Transferase(Phosphotransferase) domain 1"/>
    <property type="match status" value="1"/>
</dbReference>
<dbReference type="SMART" id="SM00355">
    <property type="entry name" value="ZnF_C2H2"/>
    <property type="match status" value="7"/>
</dbReference>
<feature type="region of interest" description="Disordered" evidence="1">
    <location>
        <begin position="311"/>
        <end position="379"/>
    </location>
</feature>
<dbReference type="SUPFAM" id="SSF56112">
    <property type="entry name" value="Protein kinase-like (PK-like)"/>
    <property type="match status" value="1"/>
</dbReference>
<keyword evidence="3" id="KW-0808">Transferase</keyword>
<feature type="region of interest" description="Disordered" evidence="1">
    <location>
        <begin position="722"/>
        <end position="749"/>
    </location>
</feature>
<gene>
    <name evidence="3" type="ORF">BLNAU_15221</name>
</gene>
<feature type="compositionally biased region" description="Low complexity" evidence="1">
    <location>
        <begin position="735"/>
        <end position="745"/>
    </location>
</feature>
<evidence type="ECO:0000259" key="2">
    <source>
        <dbReference type="PROSITE" id="PS50011"/>
    </source>
</evidence>
<keyword evidence="3" id="KW-0418">Kinase</keyword>
<name>A0ABQ9XHR6_9EUKA</name>
<feature type="compositionally biased region" description="Pro residues" evidence="1">
    <location>
        <begin position="368"/>
        <end position="378"/>
    </location>
</feature>
<evidence type="ECO:0000256" key="1">
    <source>
        <dbReference type="SAM" id="MobiDB-lite"/>
    </source>
</evidence>
<accession>A0ABQ9XHR6</accession>
<feature type="region of interest" description="Disordered" evidence="1">
    <location>
        <begin position="476"/>
        <end position="496"/>
    </location>
</feature>